<proteinExistence type="predicted"/>
<evidence type="ECO:0008006" key="4">
    <source>
        <dbReference type="Google" id="ProtNLM"/>
    </source>
</evidence>
<evidence type="ECO:0000256" key="1">
    <source>
        <dbReference type="SAM" id="MobiDB-lite"/>
    </source>
</evidence>
<gene>
    <name evidence="2" type="ORF">GCM10009118_24160</name>
</gene>
<dbReference type="EMBL" id="BAAAFH010000018">
    <property type="protein sequence ID" value="GAA0876006.1"/>
    <property type="molecule type" value="Genomic_DNA"/>
</dbReference>
<name>A0ABN1MSN2_9FLAO</name>
<comment type="caution">
    <text evidence="2">The sequence shown here is derived from an EMBL/GenBank/DDBJ whole genome shotgun (WGS) entry which is preliminary data.</text>
</comment>
<protein>
    <recommendedName>
        <fullName evidence="4">RHS repeat-associated core domain-containing protein</fullName>
    </recommendedName>
</protein>
<dbReference type="Gene3D" id="2.180.10.10">
    <property type="entry name" value="RHS repeat-associated core"/>
    <property type="match status" value="1"/>
</dbReference>
<feature type="region of interest" description="Disordered" evidence="1">
    <location>
        <begin position="1"/>
        <end position="23"/>
    </location>
</feature>
<dbReference type="Proteomes" id="UP001501126">
    <property type="component" value="Unassembled WGS sequence"/>
</dbReference>
<evidence type="ECO:0000313" key="2">
    <source>
        <dbReference type="EMBL" id="GAA0876006.1"/>
    </source>
</evidence>
<keyword evidence="3" id="KW-1185">Reference proteome</keyword>
<reference evidence="2 3" key="1">
    <citation type="journal article" date="2019" name="Int. J. Syst. Evol. Microbiol.">
        <title>The Global Catalogue of Microorganisms (GCM) 10K type strain sequencing project: providing services to taxonomists for standard genome sequencing and annotation.</title>
        <authorList>
            <consortium name="The Broad Institute Genomics Platform"/>
            <consortium name="The Broad Institute Genome Sequencing Center for Infectious Disease"/>
            <person name="Wu L."/>
            <person name="Ma J."/>
        </authorList>
    </citation>
    <scope>NUCLEOTIDE SEQUENCE [LARGE SCALE GENOMIC DNA]</scope>
    <source>
        <strain evidence="2 3">JCM 16083</strain>
    </source>
</reference>
<organism evidence="2 3">
    <name type="scientific">Wandonia haliotis</name>
    <dbReference type="NCBI Taxonomy" id="574963"/>
    <lineage>
        <taxon>Bacteria</taxon>
        <taxon>Pseudomonadati</taxon>
        <taxon>Bacteroidota</taxon>
        <taxon>Flavobacteriia</taxon>
        <taxon>Flavobacteriales</taxon>
        <taxon>Crocinitomicaceae</taxon>
        <taxon>Wandonia</taxon>
    </lineage>
</organism>
<sequence length="80" mass="9594">MEVQGEYRYGFQGQEKDDEVHNSEGTSYTAEYWQYDSRLGRRWKRDPIVKHNESPYAAFANNPICFLDPEWSRLNKSSKW</sequence>
<accession>A0ABN1MSN2</accession>
<evidence type="ECO:0000313" key="3">
    <source>
        <dbReference type="Proteomes" id="UP001501126"/>
    </source>
</evidence>